<reference evidence="1" key="1">
    <citation type="submission" date="2015-04" db="UniProtKB">
        <authorList>
            <consortium name="EnsemblPlants"/>
        </authorList>
    </citation>
    <scope>IDENTIFICATION</scope>
</reference>
<dbReference type="Proteomes" id="UP000008021">
    <property type="component" value="Chromosome 12"/>
</dbReference>
<evidence type="ECO:0000313" key="1">
    <source>
        <dbReference type="EnsemblPlants" id="OMERI12G14380.1"/>
    </source>
</evidence>
<dbReference type="Gramene" id="OMERI12G14380.1">
    <property type="protein sequence ID" value="OMERI12G14380.1"/>
    <property type="gene ID" value="OMERI12G14380"/>
</dbReference>
<sequence length="61" mass="7052">MEIGHSKGQRDMCHPTCDSNVPDVTYEDKQKLRFAFEQLKTKALQLNCWDRSELEGFSSTT</sequence>
<name>A0A0E0FEK1_9ORYZ</name>
<protein>
    <submittedName>
        <fullName evidence="1">Uncharacterized protein</fullName>
    </submittedName>
</protein>
<accession>A0A0E0FEK1</accession>
<dbReference type="HOGENOM" id="CLU_2926559_0_0_1"/>
<keyword evidence="2" id="KW-1185">Reference proteome</keyword>
<proteinExistence type="predicted"/>
<reference evidence="1" key="2">
    <citation type="submission" date="2018-05" db="EMBL/GenBank/DDBJ databases">
        <title>OmerRS3 (Oryza meridionalis Reference Sequence Version 3).</title>
        <authorList>
            <person name="Zhang J."/>
            <person name="Kudrna D."/>
            <person name="Lee S."/>
            <person name="Talag J."/>
            <person name="Welchert J."/>
            <person name="Wing R.A."/>
        </authorList>
    </citation>
    <scope>NUCLEOTIDE SEQUENCE [LARGE SCALE GENOMIC DNA]</scope>
    <source>
        <strain evidence="1">cv. OR44</strain>
    </source>
</reference>
<dbReference type="EnsemblPlants" id="OMERI12G14380.1">
    <property type="protein sequence ID" value="OMERI12G14380.1"/>
    <property type="gene ID" value="OMERI12G14380"/>
</dbReference>
<evidence type="ECO:0000313" key="2">
    <source>
        <dbReference type="Proteomes" id="UP000008021"/>
    </source>
</evidence>
<dbReference type="AlphaFoldDB" id="A0A0E0FEK1"/>
<organism evidence="1">
    <name type="scientific">Oryza meridionalis</name>
    <dbReference type="NCBI Taxonomy" id="40149"/>
    <lineage>
        <taxon>Eukaryota</taxon>
        <taxon>Viridiplantae</taxon>
        <taxon>Streptophyta</taxon>
        <taxon>Embryophyta</taxon>
        <taxon>Tracheophyta</taxon>
        <taxon>Spermatophyta</taxon>
        <taxon>Magnoliopsida</taxon>
        <taxon>Liliopsida</taxon>
        <taxon>Poales</taxon>
        <taxon>Poaceae</taxon>
        <taxon>BOP clade</taxon>
        <taxon>Oryzoideae</taxon>
        <taxon>Oryzeae</taxon>
        <taxon>Oryzinae</taxon>
        <taxon>Oryza</taxon>
    </lineage>
</organism>
<dbReference type="STRING" id="40149.A0A0E0FEK1"/>